<protein>
    <submittedName>
        <fullName evidence="1">Uncharacterized protein</fullName>
    </submittedName>
</protein>
<dbReference type="EMBL" id="FMWK01000001">
    <property type="protein sequence ID" value="SCZ76172.1"/>
    <property type="molecule type" value="Genomic_DNA"/>
</dbReference>
<sequence>MYPNNDSYRWYLVDGEARQYLPRKENKIAEDLALKKYYQLKKNALLEKRENIMKRQCESYDDNEKLHKFLNNEGYIQLIGHLLSGDSFAEKSKSVWANEEYRNNPKYPEQLTNLGSSGNYLRSKSEVFIDMALTQHGVPFRYECELVIDNHVFYPDFTIFNPANGEIIYWEHFGMMDDEDYARNAFSKLKLFYNHGLIPGENLIMTFETKSKPFTYFDAEATLKQLKI</sequence>
<gene>
    <name evidence="1" type="ORF">SAMN02910350_00116</name>
</gene>
<proteinExistence type="predicted"/>
<reference evidence="1 2" key="1">
    <citation type="submission" date="2016-10" db="EMBL/GenBank/DDBJ databases">
        <authorList>
            <person name="de Groot N.N."/>
        </authorList>
    </citation>
    <scope>NUCLEOTIDE SEQUENCE [LARGE SCALE GENOMIC DNA]</scope>
    <source>
        <strain evidence="1 2">DSM 10317</strain>
    </source>
</reference>
<accession>A0A1G5RPW9</accession>
<dbReference type="Proteomes" id="UP000199428">
    <property type="component" value="Unassembled WGS sequence"/>
</dbReference>
<evidence type="ECO:0000313" key="1">
    <source>
        <dbReference type="EMBL" id="SCZ76172.1"/>
    </source>
</evidence>
<evidence type="ECO:0000313" key="2">
    <source>
        <dbReference type="Proteomes" id="UP000199428"/>
    </source>
</evidence>
<name>A0A1G5RPW9_PSEXY</name>
<dbReference type="RefSeq" id="WP_090160523.1">
    <property type="nucleotide sequence ID" value="NZ_FMWK01000001.1"/>
</dbReference>
<dbReference type="AlphaFoldDB" id="A0A1G5RPW9"/>
<organism evidence="1 2">
    <name type="scientific">Pseudobutyrivibrio xylanivorans</name>
    <dbReference type="NCBI Taxonomy" id="185007"/>
    <lineage>
        <taxon>Bacteria</taxon>
        <taxon>Bacillati</taxon>
        <taxon>Bacillota</taxon>
        <taxon>Clostridia</taxon>
        <taxon>Lachnospirales</taxon>
        <taxon>Lachnospiraceae</taxon>
        <taxon>Pseudobutyrivibrio</taxon>
    </lineage>
</organism>
<dbReference type="Gene3D" id="3.40.91.30">
    <property type="match status" value="1"/>
</dbReference>